<dbReference type="GO" id="GO:0016747">
    <property type="term" value="F:acyltransferase activity, transferring groups other than amino-acyl groups"/>
    <property type="evidence" value="ECO:0007669"/>
    <property type="project" value="InterPro"/>
</dbReference>
<evidence type="ECO:0000313" key="3">
    <source>
        <dbReference type="Proteomes" id="UP000824241"/>
    </source>
</evidence>
<dbReference type="Proteomes" id="UP000824241">
    <property type="component" value="Unassembled WGS sequence"/>
</dbReference>
<evidence type="ECO:0000259" key="1">
    <source>
        <dbReference type="PROSITE" id="PS51186"/>
    </source>
</evidence>
<dbReference type="EMBL" id="DVHA01000208">
    <property type="protein sequence ID" value="HIR61216.1"/>
    <property type="molecule type" value="Genomic_DNA"/>
</dbReference>
<gene>
    <name evidence="2" type="ORF">IAB37_06560</name>
</gene>
<dbReference type="InterPro" id="IPR016181">
    <property type="entry name" value="Acyl_CoA_acyltransferase"/>
</dbReference>
<reference evidence="2" key="1">
    <citation type="submission" date="2020-10" db="EMBL/GenBank/DDBJ databases">
        <authorList>
            <person name="Gilroy R."/>
        </authorList>
    </citation>
    <scope>NUCLEOTIDE SEQUENCE</scope>
    <source>
        <strain evidence="2">CHK189-12415</strain>
    </source>
</reference>
<proteinExistence type="predicted"/>
<dbReference type="PANTHER" id="PTHR43792:SF1">
    <property type="entry name" value="N-ACETYLTRANSFERASE DOMAIN-CONTAINING PROTEIN"/>
    <property type="match status" value="1"/>
</dbReference>
<dbReference type="AlphaFoldDB" id="A0A9D1DYL6"/>
<evidence type="ECO:0000313" key="2">
    <source>
        <dbReference type="EMBL" id="HIR61216.1"/>
    </source>
</evidence>
<dbReference type="SUPFAM" id="SSF55729">
    <property type="entry name" value="Acyl-CoA N-acyltransferases (Nat)"/>
    <property type="match status" value="1"/>
</dbReference>
<reference evidence="2" key="2">
    <citation type="journal article" date="2021" name="PeerJ">
        <title>Extensive microbial diversity within the chicken gut microbiome revealed by metagenomics and culture.</title>
        <authorList>
            <person name="Gilroy R."/>
            <person name="Ravi A."/>
            <person name="Getino M."/>
            <person name="Pursley I."/>
            <person name="Horton D.L."/>
            <person name="Alikhan N.F."/>
            <person name="Baker D."/>
            <person name="Gharbi K."/>
            <person name="Hall N."/>
            <person name="Watson M."/>
            <person name="Adriaenssens E.M."/>
            <person name="Foster-Nyarko E."/>
            <person name="Jarju S."/>
            <person name="Secka A."/>
            <person name="Antonio M."/>
            <person name="Oren A."/>
            <person name="Chaudhuri R.R."/>
            <person name="La Ragione R."/>
            <person name="Hildebrand F."/>
            <person name="Pallen M.J."/>
        </authorList>
    </citation>
    <scope>NUCLEOTIDE SEQUENCE</scope>
    <source>
        <strain evidence="2">CHK189-12415</strain>
    </source>
</reference>
<organism evidence="2 3">
    <name type="scientific">Candidatus Faecivivens stercoravium</name>
    <dbReference type="NCBI Taxonomy" id="2840803"/>
    <lineage>
        <taxon>Bacteria</taxon>
        <taxon>Bacillati</taxon>
        <taxon>Bacillota</taxon>
        <taxon>Clostridia</taxon>
        <taxon>Eubacteriales</taxon>
        <taxon>Oscillospiraceae</taxon>
        <taxon>Oscillospiraceae incertae sedis</taxon>
        <taxon>Candidatus Faecivivens</taxon>
    </lineage>
</organism>
<comment type="caution">
    <text evidence="2">The sequence shown here is derived from an EMBL/GenBank/DDBJ whole genome shotgun (WGS) entry which is preliminary data.</text>
</comment>
<dbReference type="InterPro" id="IPR000182">
    <property type="entry name" value="GNAT_dom"/>
</dbReference>
<feature type="domain" description="N-acetyltransferase" evidence="1">
    <location>
        <begin position="35"/>
        <end position="191"/>
    </location>
</feature>
<protein>
    <submittedName>
        <fullName evidence="2">GNAT family N-acetyltransferase</fullName>
    </submittedName>
</protein>
<dbReference type="Pfam" id="PF13302">
    <property type="entry name" value="Acetyltransf_3"/>
    <property type="match status" value="1"/>
</dbReference>
<name>A0A9D1DYL6_9FIRM</name>
<sequence length="216" mass="24615">MAMLNFLNRWTGGLNHCGTVPLSTPRLILRRFSLDDTRPMFENWACDPDVTQYLTWRAHMTSRETRDVLEYWESQYRRADFYEWAIVPKDYGRPIGSIGMSRLSHSKTSMELGYCIGKAWWGQGICAEAAEAVLRLMFEEVGCTSVIAMHALPNTSSGRVMEKCGMHPKNCPPEPVKTENGLFYCRVYELDRTEYEQRLACRGRVGVPAGGWQTGG</sequence>
<dbReference type="PANTHER" id="PTHR43792">
    <property type="entry name" value="GNAT FAMILY, PUTATIVE (AFU_ORTHOLOGUE AFUA_3G00765)-RELATED-RELATED"/>
    <property type="match status" value="1"/>
</dbReference>
<accession>A0A9D1DYL6</accession>
<dbReference type="PROSITE" id="PS51186">
    <property type="entry name" value="GNAT"/>
    <property type="match status" value="1"/>
</dbReference>
<dbReference type="Gene3D" id="3.40.630.30">
    <property type="match status" value="1"/>
</dbReference>
<dbReference type="InterPro" id="IPR051531">
    <property type="entry name" value="N-acetyltransferase"/>
</dbReference>